<reference evidence="3 4" key="1">
    <citation type="journal article" date="2015" name="Genome Announc.">
        <title>Complete Genome Sequence of Steroid-Transforming Nocardioides simplex VKM Ac-2033D.</title>
        <authorList>
            <person name="Shtratnikova V.Y."/>
            <person name="Schelkunov M.I."/>
            <person name="Pekov Y.A."/>
            <person name="Fokina V.V."/>
            <person name="Logacheva M.D."/>
            <person name="Sokolov S.L."/>
            <person name="Bragin E.Y."/>
            <person name="Ashapkin V.V."/>
            <person name="Donova M.V."/>
        </authorList>
    </citation>
    <scope>NUCLEOTIDE SEQUENCE [LARGE SCALE GENOMIC DNA]</scope>
    <source>
        <strain evidence="3 4">VKM Ac-2033D</strain>
    </source>
</reference>
<feature type="compositionally biased region" description="Low complexity" evidence="1">
    <location>
        <begin position="36"/>
        <end position="50"/>
    </location>
</feature>
<evidence type="ECO:0000256" key="2">
    <source>
        <dbReference type="SAM" id="SignalP"/>
    </source>
</evidence>
<dbReference type="eggNOG" id="COG2843">
    <property type="taxonomic scope" value="Bacteria"/>
</dbReference>
<dbReference type="SUPFAM" id="SSF55166">
    <property type="entry name" value="Hedgehog/DD-peptidase"/>
    <property type="match status" value="1"/>
</dbReference>
<evidence type="ECO:0000313" key="4">
    <source>
        <dbReference type="Proteomes" id="UP000030300"/>
    </source>
</evidence>
<gene>
    <name evidence="3" type="ORF">KR76_06935</name>
</gene>
<evidence type="ECO:0000256" key="1">
    <source>
        <dbReference type="SAM" id="MobiDB-lite"/>
    </source>
</evidence>
<dbReference type="Gene3D" id="3.30.1380.10">
    <property type="match status" value="1"/>
</dbReference>
<organism evidence="3 4">
    <name type="scientific">Nocardioides simplex</name>
    <name type="common">Arthrobacter simplex</name>
    <dbReference type="NCBI Taxonomy" id="2045"/>
    <lineage>
        <taxon>Bacteria</taxon>
        <taxon>Bacillati</taxon>
        <taxon>Actinomycetota</taxon>
        <taxon>Actinomycetes</taxon>
        <taxon>Propionibacteriales</taxon>
        <taxon>Nocardioidaceae</taxon>
        <taxon>Pimelobacter</taxon>
    </lineage>
</organism>
<dbReference type="PROSITE" id="PS51257">
    <property type="entry name" value="PROKAR_LIPOPROTEIN"/>
    <property type="match status" value="1"/>
</dbReference>
<sequence>MIRGGALVLVAALLAGCSSPSTRPEPAPAPAPRPVPSATSTAPPAPAGHAPSYSTWELGVHVLPRTSQGFGEILPTPKALRTRRYPTRDLLPPPADGRFHSSIGPVTPAIRQRMGETWSPACPVGLADLAYVTVSFRGFDGAAHTGELVLAADQAAPVVSVFRALFAAGYPIEEMRLPTTADLDAPPTGDGNDTAALVCRATRGATSWSAHAYGLAIDVNPFLNPYHKGDVVLPERASAYLDRTRTQPGIIHPGDLVVREFARIGWSWGGSWSSLQDYQHFTATGR</sequence>
<keyword evidence="2" id="KW-0732">Signal</keyword>
<name>A0A0A1DT00_NOCSI</name>
<dbReference type="InterPro" id="IPR009045">
    <property type="entry name" value="Zn_M74/Hedgehog-like"/>
</dbReference>
<keyword evidence="4" id="KW-1185">Reference proteome</keyword>
<dbReference type="HOGENOM" id="CLU_066235_2_0_11"/>
<dbReference type="EMBL" id="CP009896">
    <property type="protein sequence ID" value="AIY19772.2"/>
    <property type="molecule type" value="Genomic_DNA"/>
</dbReference>
<evidence type="ECO:0000313" key="3">
    <source>
        <dbReference type="EMBL" id="AIY19772.2"/>
    </source>
</evidence>
<feature type="signal peptide" evidence="2">
    <location>
        <begin position="1"/>
        <end position="23"/>
    </location>
</feature>
<dbReference type="STRING" id="2045.KR76_06935"/>
<dbReference type="Proteomes" id="UP000030300">
    <property type="component" value="Chromosome"/>
</dbReference>
<dbReference type="InterPro" id="IPR039561">
    <property type="entry name" value="Peptidase_M15C"/>
</dbReference>
<proteinExistence type="predicted"/>
<feature type="chain" id="PRO_5043590322" evidence="2">
    <location>
        <begin position="24"/>
        <end position="286"/>
    </location>
</feature>
<dbReference type="KEGG" id="psim:KR76_06935"/>
<dbReference type="Pfam" id="PF13539">
    <property type="entry name" value="Peptidase_M15_4"/>
    <property type="match status" value="1"/>
</dbReference>
<protein>
    <submittedName>
        <fullName evidence="3">Uncharacterized protein</fullName>
    </submittedName>
</protein>
<feature type="compositionally biased region" description="Pro residues" evidence="1">
    <location>
        <begin position="23"/>
        <end position="35"/>
    </location>
</feature>
<dbReference type="GO" id="GO:0008233">
    <property type="term" value="F:peptidase activity"/>
    <property type="evidence" value="ECO:0007669"/>
    <property type="project" value="InterPro"/>
</dbReference>
<dbReference type="AlphaFoldDB" id="A0A0A1DT00"/>
<accession>A0A0A1DT00</accession>
<feature type="region of interest" description="Disordered" evidence="1">
    <location>
        <begin position="19"/>
        <end position="50"/>
    </location>
</feature>